<dbReference type="PANTHER" id="PTHR10106">
    <property type="entry name" value="CYTOCHROME B561-RELATED"/>
    <property type="match status" value="1"/>
</dbReference>
<evidence type="ECO:0000256" key="7">
    <source>
        <dbReference type="ARBA" id="ARBA00022982"/>
    </source>
</evidence>
<feature type="transmembrane region" description="Helical" evidence="11">
    <location>
        <begin position="60"/>
        <end position="80"/>
    </location>
</feature>
<sequence>PIRTRIKSMAGDNSLKSFTVWVLVALTTGASAVVMTTVWLTKYLGGFDWNNEKVFNYHPLFMVIGMVFLYANSALVYRVFRNSRKPLLKSVHGILHILALVFSIVGLVAVFKFHNLPTHNIPNMYSLHSWIGLAVVILFCMQWVIAFVAFVFPTLSDSLRASYLSMHRFWGAGIFVGSVASCLLGLTEKNFFAGNYAKLPDAAKLSNCLGLVLSAYAILIVYILAARISAAWSRPPRPSGWSFVKAETNRRRDNIGFIHFSY</sequence>
<dbReference type="Pfam" id="PF03188">
    <property type="entry name" value="Cytochrom_B561"/>
    <property type="match status" value="1"/>
</dbReference>
<dbReference type="Gene3D" id="1.20.120.1770">
    <property type="match status" value="1"/>
</dbReference>
<keyword evidence="4" id="KW-0349">Heme</keyword>
<dbReference type="InterPro" id="IPR006593">
    <property type="entry name" value="Cyt_b561/ferric_Rdtase_TM"/>
</dbReference>
<protein>
    <recommendedName>
        <fullName evidence="12">Cytochrome b561 domain-containing protein</fullName>
    </recommendedName>
</protein>
<feature type="transmembrane region" description="Helical" evidence="11">
    <location>
        <begin position="92"/>
        <end position="111"/>
    </location>
</feature>
<keyword evidence="10 11" id="KW-0472">Membrane</keyword>
<comment type="subcellular location">
    <subcellularLocation>
        <location evidence="2">Membrane</location>
        <topology evidence="2">Multi-pass membrane protein</topology>
    </subcellularLocation>
</comment>
<dbReference type="PROSITE" id="PS50939">
    <property type="entry name" value="CYTOCHROME_B561"/>
    <property type="match status" value="1"/>
</dbReference>
<evidence type="ECO:0000313" key="14">
    <source>
        <dbReference type="Proteomes" id="UP000215902"/>
    </source>
</evidence>
<evidence type="ECO:0000256" key="5">
    <source>
        <dbReference type="ARBA" id="ARBA00022692"/>
    </source>
</evidence>
<evidence type="ECO:0000256" key="8">
    <source>
        <dbReference type="ARBA" id="ARBA00022989"/>
    </source>
</evidence>
<keyword evidence="9" id="KW-0408">Iron</keyword>
<dbReference type="FunFam" id="1.20.120.1770:FF:000001">
    <property type="entry name" value="Cytochrome b reductase 1"/>
    <property type="match status" value="1"/>
</dbReference>
<gene>
    <name evidence="13" type="ORF">BOX15_Mlig026706g11</name>
</gene>
<feature type="domain" description="Cytochrome b561" evidence="12">
    <location>
        <begin position="24"/>
        <end position="225"/>
    </location>
</feature>
<comment type="cofactor">
    <cofactor evidence="1">
        <name>heme b</name>
        <dbReference type="ChEBI" id="CHEBI:60344"/>
    </cofactor>
</comment>
<dbReference type="GO" id="GO:0016020">
    <property type="term" value="C:membrane"/>
    <property type="evidence" value="ECO:0007669"/>
    <property type="project" value="UniProtKB-SubCell"/>
</dbReference>
<dbReference type="OrthoDB" id="907479at2759"/>
<evidence type="ECO:0000313" key="13">
    <source>
        <dbReference type="EMBL" id="PAA76983.1"/>
    </source>
</evidence>
<feature type="transmembrane region" description="Helical" evidence="11">
    <location>
        <begin position="206"/>
        <end position="225"/>
    </location>
</feature>
<comment type="caution">
    <text evidence="13">The sequence shown here is derived from an EMBL/GenBank/DDBJ whole genome shotgun (WGS) entry which is preliminary data.</text>
</comment>
<feature type="transmembrane region" description="Helical" evidence="11">
    <location>
        <begin position="167"/>
        <end position="186"/>
    </location>
</feature>
<proteinExistence type="predicted"/>
<keyword evidence="14" id="KW-1185">Reference proteome</keyword>
<reference evidence="13 14" key="1">
    <citation type="submission" date="2017-06" db="EMBL/GenBank/DDBJ databases">
        <title>A platform for efficient transgenesis in Macrostomum lignano, a flatworm model organism for stem cell research.</title>
        <authorList>
            <person name="Berezikov E."/>
        </authorList>
    </citation>
    <scope>NUCLEOTIDE SEQUENCE [LARGE SCALE GENOMIC DNA]</scope>
    <source>
        <strain evidence="13">DV1</strain>
        <tissue evidence="13">Whole organism</tissue>
    </source>
</reference>
<evidence type="ECO:0000256" key="10">
    <source>
        <dbReference type="ARBA" id="ARBA00023136"/>
    </source>
</evidence>
<evidence type="ECO:0000256" key="2">
    <source>
        <dbReference type="ARBA" id="ARBA00004141"/>
    </source>
</evidence>
<accession>A0A267FTB4</accession>
<feature type="transmembrane region" description="Helical" evidence="11">
    <location>
        <begin position="131"/>
        <end position="155"/>
    </location>
</feature>
<dbReference type="Proteomes" id="UP000215902">
    <property type="component" value="Unassembled WGS sequence"/>
</dbReference>
<dbReference type="SMART" id="SM00665">
    <property type="entry name" value="B561"/>
    <property type="match status" value="1"/>
</dbReference>
<dbReference type="EMBL" id="NIVC01000774">
    <property type="protein sequence ID" value="PAA76983.1"/>
    <property type="molecule type" value="Genomic_DNA"/>
</dbReference>
<keyword evidence="5 11" id="KW-0812">Transmembrane</keyword>
<evidence type="ECO:0000259" key="12">
    <source>
        <dbReference type="PROSITE" id="PS50939"/>
    </source>
</evidence>
<evidence type="ECO:0000256" key="11">
    <source>
        <dbReference type="SAM" id="Phobius"/>
    </source>
</evidence>
<dbReference type="STRING" id="282301.A0A267FTB4"/>
<dbReference type="InterPro" id="IPR043205">
    <property type="entry name" value="CYB561/CYBRD1-like"/>
</dbReference>
<dbReference type="PANTHER" id="PTHR10106:SF0">
    <property type="entry name" value="LD36721P"/>
    <property type="match status" value="1"/>
</dbReference>
<evidence type="ECO:0000256" key="9">
    <source>
        <dbReference type="ARBA" id="ARBA00023004"/>
    </source>
</evidence>
<evidence type="ECO:0000256" key="3">
    <source>
        <dbReference type="ARBA" id="ARBA00022448"/>
    </source>
</evidence>
<evidence type="ECO:0000256" key="6">
    <source>
        <dbReference type="ARBA" id="ARBA00022723"/>
    </source>
</evidence>
<dbReference type="GO" id="GO:0016491">
    <property type="term" value="F:oxidoreductase activity"/>
    <property type="evidence" value="ECO:0007669"/>
    <property type="project" value="InterPro"/>
</dbReference>
<feature type="transmembrane region" description="Helical" evidence="11">
    <location>
        <begin position="20"/>
        <end position="40"/>
    </location>
</feature>
<feature type="non-terminal residue" evidence="13">
    <location>
        <position position="1"/>
    </location>
</feature>
<evidence type="ECO:0000256" key="1">
    <source>
        <dbReference type="ARBA" id="ARBA00001970"/>
    </source>
</evidence>
<evidence type="ECO:0000256" key="4">
    <source>
        <dbReference type="ARBA" id="ARBA00022617"/>
    </source>
</evidence>
<keyword evidence="7" id="KW-0249">Electron transport</keyword>
<keyword evidence="6" id="KW-0479">Metal-binding</keyword>
<dbReference type="AlphaFoldDB" id="A0A267FTB4"/>
<name>A0A267FTB4_9PLAT</name>
<organism evidence="13 14">
    <name type="scientific">Macrostomum lignano</name>
    <dbReference type="NCBI Taxonomy" id="282301"/>
    <lineage>
        <taxon>Eukaryota</taxon>
        <taxon>Metazoa</taxon>
        <taxon>Spiralia</taxon>
        <taxon>Lophotrochozoa</taxon>
        <taxon>Platyhelminthes</taxon>
        <taxon>Rhabditophora</taxon>
        <taxon>Macrostomorpha</taxon>
        <taxon>Macrostomida</taxon>
        <taxon>Macrostomidae</taxon>
        <taxon>Macrostomum</taxon>
    </lineage>
</organism>
<dbReference type="GO" id="GO:0046872">
    <property type="term" value="F:metal ion binding"/>
    <property type="evidence" value="ECO:0007669"/>
    <property type="project" value="UniProtKB-KW"/>
</dbReference>
<keyword evidence="8 11" id="KW-1133">Transmembrane helix</keyword>
<keyword evidence="3" id="KW-0813">Transport</keyword>